<sequence length="43" mass="4993">MEREISTAGEPGQHPEQPQRHALEEDTDFEHNDVEWYAVLGED</sequence>
<reference evidence="2 3" key="1">
    <citation type="submission" date="2019-06" db="EMBL/GenBank/DDBJ databases">
        <title>Sequencing the genomes of 1000 actinobacteria strains.</title>
        <authorList>
            <person name="Klenk H.-P."/>
        </authorList>
    </citation>
    <scope>NUCLEOTIDE SEQUENCE [LARGE SCALE GENOMIC DNA]</scope>
    <source>
        <strain evidence="2 3">DSM 44826</strain>
    </source>
</reference>
<dbReference type="AlphaFoldDB" id="A0A561UPZ4"/>
<name>A0A561UPZ4_9ACTN</name>
<feature type="compositionally biased region" description="Basic and acidic residues" evidence="1">
    <location>
        <begin position="17"/>
        <end position="30"/>
    </location>
</feature>
<dbReference type="EMBL" id="VIWT01000001">
    <property type="protein sequence ID" value="TWG01410.1"/>
    <property type="molecule type" value="Genomic_DNA"/>
</dbReference>
<evidence type="ECO:0000313" key="3">
    <source>
        <dbReference type="Proteomes" id="UP000317940"/>
    </source>
</evidence>
<dbReference type="RefSeq" id="WP_281292704.1">
    <property type="nucleotide sequence ID" value="NZ_BAAAMZ010000007.1"/>
</dbReference>
<keyword evidence="3" id="KW-1185">Reference proteome</keyword>
<accession>A0A561UPZ4</accession>
<evidence type="ECO:0000313" key="2">
    <source>
        <dbReference type="EMBL" id="TWG01410.1"/>
    </source>
</evidence>
<organism evidence="2 3">
    <name type="scientific">Kitasatospora viridis</name>
    <dbReference type="NCBI Taxonomy" id="281105"/>
    <lineage>
        <taxon>Bacteria</taxon>
        <taxon>Bacillati</taxon>
        <taxon>Actinomycetota</taxon>
        <taxon>Actinomycetes</taxon>
        <taxon>Kitasatosporales</taxon>
        <taxon>Streptomycetaceae</taxon>
        <taxon>Kitasatospora</taxon>
    </lineage>
</organism>
<proteinExistence type="predicted"/>
<evidence type="ECO:0000256" key="1">
    <source>
        <dbReference type="SAM" id="MobiDB-lite"/>
    </source>
</evidence>
<feature type="region of interest" description="Disordered" evidence="1">
    <location>
        <begin position="1"/>
        <end position="30"/>
    </location>
</feature>
<gene>
    <name evidence="2" type="ORF">FHX73_115303</name>
</gene>
<dbReference type="Proteomes" id="UP000317940">
    <property type="component" value="Unassembled WGS sequence"/>
</dbReference>
<protein>
    <submittedName>
        <fullName evidence="2">Uncharacterized protein</fullName>
    </submittedName>
</protein>
<comment type="caution">
    <text evidence="2">The sequence shown here is derived from an EMBL/GenBank/DDBJ whole genome shotgun (WGS) entry which is preliminary data.</text>
</comment>